<comment type="caution">
    <text evidence="2">The sequence shown here is derived from an EMBL/GenBank/DDBJ whole genome shotgun (WGS) entry which is preliminary data.</text>
</comment>
<dbReference type="PANTHER" id="PTHR33055:SF3">
    <property type="entry name" value="PUTATIVE TRANSPOSASE FOR IS117-RELATED"/>
    <property type="match status" value="1"/>
</dbReference>
<keyword evidence="3" id="KW-1185">Reference proteome</keyword>
<dbReference type="GO" id="GO:0006313">
    <property type="term" value="P:DNA transposition"/>
    <property type="evidence" value="ECO:0007669"/>
    <property type="project" value="InterPro"/>
</dbReference>
<organism evidence="2 3">
    <name type="scientific">Allomesorhizobium camelthorni</name>
    <dbReference type="NCBI Taxonomy" id="475069"/>
    <lineage>
        <taxon>Bacteria</taxon>
        <taxon>Pseudomonadati</taxon>
        <taxon>Pseudomonadota</taxon>
        <taxon>Alphaproteobacteria</taxon>
        <taxon>Hyphomicrobiales</taxon>
        <taxon>Phyllobacteriaceae</taxon>
        <taxon>Allomesorhizobium</taxon>
    </lineage>
</organism>
<proteinExistence type="predicted"/>
<reference evidence="2 3" key="1">
    <citation type="submission" date="2020-02" db="EMBL/GenBank/DDBJ databases">
        <title>Genome sequence of strain CCNWXJ40-4.</title>
        <authorList>
            <person name="Gao J."/>
            <person name="Sun J."/>
        </authorList>
    </citation>
    <scope>NUCLEOTIDE SEQUENCE [LARGE SCALE GENOMIC DNA]</scope>
    <source>
        <strain evidence="2 3">CCNWXJ 40-4</strain>
    </source>
</reference>
<feature type="domain" description="Transposase IS116/IS110/IS902 C-terminal" evidence="1">
    <location>
        <begin position="11"/>
        <end position="90"/>
    </location>
</feature>
<dbReference type="PANTHER" id="PTHR33055">
    <property type="entry name" value="TRANSPOSASE FOR INSERTION SEQUENCE ELEMENT IS1111A"/>
    <property type="match status" value="1"/>
</dbReference>
<dbReference type="InterPro" id="IPR047650">
    <property type="entry name" value="Transpos_IS110"/>
</dbReference>
<dbReference type="EMBL" id="JAAKZF010000311">
    <property type="protein sequence ID" value="NGO56294.1"/>
    <property type="molecule type" value="Genomic_DNA"/>
</dbReference>
<protein>
    <submittedName>
        <fullName evidence="2">IS110 family transposase</fullName>
    </submittedName>
</protein>
<dbReference type="Proteomes" id="UP001642900">
    <property type="component" value="Unassembled WGS sequence"/>
</dbReference>
<dbReference type="GO" id="GO:0004803">
    <property type="term" value="F:transposase activity"/>
    <property type="evidence" value="ECO:0007669"/>
    <property type="project" value="InterPro"/>
</dbReference>
<gene>
    <name evidence="2" type="ORF">G6N73_36090</name>
</gene>
<evidence type="ECO:0000259" key="1">
    <source>
        <dbReference type="Pfam" id="PF02371"/>
    </source>
</evidence>
<name>A0A6G4WNS3_9HYPH</name>
<accession>A0A6G4WNS3</accession>
<evidence type="ECO:0000313" key="2">
    <source>
        <dbReference type="EMBL" id="NGO56294.1"/>
    </source>
</evidence>
<sequence>LALHRANEVSRRLAALPGIGPIGATLLAIKVPDAHGFKSGRDFAAWLGLTPKNHSTAGRNRLGVITRAGDETLRAVLVAGAMAVIQHMRRTGKRVWPWLEALIARKPAKLAAVALANKLARIAWKLMVSGERYRANGAVLPLAAPARP</sequence>
<dbReference type="GO" id="GO:0003677">
    <property type="term" value="F:DNA binding"/>
    <property type="evidence" value="ECO:0007669"/>
    <property type="project" value="InterPro"/>
</dbReference>
<dbReference type="Pfam" id="PF02371">
    <property type="entry name" value="Transposase_20"/>
    <property type="match status" value="1"/>
</dbReference>
<feature type="non-terminal residue" evidence="2">
    <location>
        <position position="1"/>
    </location>
</feature>
<dbReference type="RefSeq" id="WP_165034599.1">
    <property type="nucleotide sequence ID" value="NZ_JAAKZF010000311.1"/>
</dbReference>
<evidence type="ECO:0000313" key="3">
    <source>
        <dbReference type="Proteomes" id="UP001642900"/>
    </source>
</evidence>
<dbReference type="InterPro" id="IPR003346">
    <property type="entry name" value="Transposase_20"/>
</dbReference>
<dbReference type="AlphaFoldDB" id="A0A6G4WNS3"/>